<name>A0ABQ8GAW6_9PEZI</name>
<gene>
    <name evidence="2" type="ORF">B0J12DRAFT_753684</name>
</gene>
<proteinExistence type="predicted"/>
<keyword evidence="3" id="KW-1185">Reference proteome</keyword>
<protein>
    <submittedName>
        <fullName evidence="2">Tyrosyl-DNA phosphodiesterase-domain-containing protein</fullName>
    </submittedName>
</protein>
<dbReference type="InterPro" id="IPR010347">
    <property type="entry name" value="Tdp1"/>
</dbReference>
<sequence>MSSSDDEDLQRAIAMSLGQLDCTPEDKAMPPAAIASRNRGGAPPIISSAEVTANSPNPPSNRSINEGLRRLDRRQLEAERLARQKARKHQAGPSASASSAQNDERPPKRTRTGPSVASSQAREVVDLTSPPRPSKATALSAGPHAPREKDSSIPTPPTSQSQGQAIRQILQDSLGISISNHSASASTTPSSVRITEPQYLDGAIKRTWAFGCPRDNDIKIEEVLQNHDLKSLILSTFDFDHEWFGTKVKLDMTRQLWIVGAANDDQRYEWSLAPAVYSNVELCVLDMKNGHNHGKFLIGSHPKYLRVAITTANLKGHDWGESGKMENTVFIIDLPRLPEGKKSSEDEATAFCQNLRFYLKSLNVGLSARDALLRFDWSRTRNLGFVCSLQGASIGDDGQRIGLPGLSQAIKELNLKSNRLALDYATSSLGALSRGFMKQFLTAAKGEELEATKEKYDADIKLGDLLKQFRVYFPTVDTVRASKGGEEAGGTIFLRKRWYDAPSFPKASMHDHKSTRNGILSHNKLIICRGQIGPEDEDNAGATEGKKVAWAYIGSHNFTQAAWGTLSRDKNTKTLKVNCRNNECGVIIPIFRGGASEQVGQEDKNAEEDGLPGYEVFARKMEIPFEIPGERYGNKKLWFTDG</sequence>
<comment type="caution">
    <text evidence="2">The sequence shown here is derived from an EMBL/GenBank/DDBJ whole genome shotgun (WGS) entry which is preliminary data.</text>
</comment>
<dbReference type="Pfam" id="PF02809">
    <property type="entry name" value="UIM"/>
    <property type="match status" value="1"/>
</dbReference>
<dbReference type="Proteomes" id="UP000774617">
    <property type="component" value="Unassembled WGS sequence"/>
</dbReference>
<dbReference type="PANTHER" id="PTHR12415:SF4">
    <property type="entry name" value="TYROSYL-DNA PHOSPHODIESTERASE DOMAIN-CONTAINING PROTEIN"/>
    <property type="match status" value="1"/>
</dbReference>
<evidence type="ECO:0000313" key="2">
    <source>
        <dbReference type="EMBL" id="KAH7050228.1"/>
    </source>
</evidence>
<evidence type="ECO:0000313" key="3">
    <source>
        <dbReference type="Proteomes" id="UP000774617"/>
    </source>
</evidence>
<dbReference type="CDD" id="cd09122">
    <property type="entry name" value="PLDc_Tdp1_1"/>
    <property type="match status" value="1"/>
</dbReference>
<dbReference type="InterPro" id="IPR003903">
    <property type="entry name" value="UIM_dom"/>
</dbReference>
<dbReference type="PROSITE" id="PS50330">
    <property type="entry name" value="UIM"/>
    <property type="match status" value="1"/>
</dbReference>
<dbReference type="EMBL" id="JAGTJR010000013">
    <property type="protein sequence ID" value="KAH7050228.1"/>
    <property type="molecule type" value="Genomic_DNA"/>
</dbReference>
<dbReference type="Gene3D" id="3.30.870.10">
    <property type="entry name" value="Endonuclease Chain A"/>
    <property type="match status" value="2"/>
</dbReference>
<feature type="compositionally biased region" description="Basic and acidic residues" evidence="1">
    <location>
        <begin position="67"/>
        <end position="82"/>
    </location>
</feature>
<evidence type="ECO:0000256" key="1">
    <source>
        <dbReference type="SAM" id="MobiDB-lite"/>
    </source>
</evidence>
<feature type="region of interest" description="Disordered" evidence="1">
    <location>
        <begin position="17"/>
        <end position="164"/>
    </location>
</feature>
<dbReference type="Pfam" id="PF06087">
    <property type="entry name" value="Tyr-DNA_phospho"/>
    <property type="match status" value="1"/>
</dbReference>
<organism evidence="2 3">
    <name type="scientific">Macrophomina phaseolina</name>
    <dbReference type="NCBI Taxonomy" id="35725"/>
    <lineage>
        <taxon>Eukaryota</taxon>
        <taxon>Fungi</taxon>
        <taxon>Dikarya</taxon>
        <taxon>Ascomycota</taxon>
        <taxon>Pezizomycotina</taxon>
        <taxon>Dothideomycetes</taxon>
        <taxon>Dothideomycetes incertae sedis</taxon>
        <taxon>Botryosphaeriales</taxon>
        <taxon>Botryosphaeriaceae</taxon>
        <taxon>Macrophomina</taxon>
    </lineage>
</organism>
<feature type="compositionally biased region" description="Polar residues" evidence="1">
    <location>
        <begin position="112"/>
        <end position="121"/>
    </location>
</feature>
<dbReference type="SUPFAM" id="SSF56024">
    <property type="entry name" value="Phospholipase D/nuclease"/>
    <property type="match status" value="2"/>
</dbReference>
<dbReference type="PANTHER" id="PTHR12415">
    <property type="entry name" value="TYROSYL-DNA PHOSPHODIESTERASE 1"/>
    <property type="match status" value="1"/>
</dbReference>
<reference evidence="2 3" key="1">
    <citation type="journal article" date="2021" name="Nat. Commun.">
        <title>Genetic determinants of endophytism in the Arabidopsis root mycobiome.</title>
        <authorList>
            <person name="Mesny F."/>
            <person name="Miyauchi S."/>
            <person name="Thiergart T."/>
            <person name="Pickel B."/>
            <person name="Atanasova L."/>
            <person name="Karlsson M."/>
            <person name="Huettel B."/>
            <person name="Barry K.W."/>
            <person name="Haridas S."/>
            <person name="Chen C."/>
            <person name="Bauer D."/>
            <person name="Andreopoulos W."/>
            <person name="Pangilinan J."/>
            <person name="LaButti K."/>
            <person name="Riley R."/>
            <person name="Lipzen A."/>
            <person name="Clum A."/>
            <person name="Drula E."/>
            <person name="Henrissat B."/>
            <person name="Kohler A."/>
            <person name="Grigoriev I.V."/>
            <person name="Martin F.M."/>
            <person name="Hacquard S."/>
        </authorList>
    </citation>
    <scope>NUCLEOTIDE SEQUENCE [LARGE SCALE GENOMIC DNA]</scope>
    <source>
        <strain evidence="2 3">MPI-SDFR-AT-0080</strain>
    </source>
</reference>
<accession>A0ABQ8GAW6</accession>